<dbReference type="Gene3D" id="1.20.1250.20">
    <property type="entry name" value="MFS general substrate transporter like domains"/>
    <property type="match status" value="1"/>
</dbReference>
<dbReference type="InterPro" id="IPR036259">
    <property type="entry name" value="MFS_trans_sf"/>
</dbReference>
<dbReference type="SUPFAM" id="SSF103473">
    <property type="entry name" value="MFS general substrate transporter"/>
    <property type="match status" value="2"/>
</dbReference>
<dbReference type="CDD" id="cd17504">
    <property type="entry name" value="MFS_MMR_MDR_like"/>
    <property type="match status" value="1"/>
</dbReference>
<dbReference type="EMBL" id="CP016438">
    <property type="protein sequence ID" value="ANS69518.1"/>
    <property type="molecule type" value="Genomic_DNA"/>
</dbReference>
<dbReference type="PANTHER" id="PTHR23501">
    <property type="entry name" value="MAJOR FACILITATOR SUPERFAMILY"/>
    <property type="match status" value="1"/>
</dbReference>
<name>A0A1B1MLQ8_STRLN</name>
<comment type="subcellular location">
    <subcellularLocation>
        <location evidence="1">Cell membrane</location>
        <topology evidence="1">Multi-pass membrane protein</topology>
    </subcellularLocation>
</comment>
<dbReference type="KEGG" id="sls:SLINC_7294"/>
<accession>A0A1B1MLQ8</accession>
<dbReference type="Pfam" id="PF07690">
    <property type="entry name" value="MFS_1"/>
    <property type="match status" value="1"/>
</dbReference>
<keyword evidence="3" id="KW-1133">Transmembrane helix</keyword>
<sequence>MPRKSTTRLTFAVLATGAGVFAMLQSLIAPALPTVQHALHTSQSTATWVMTAYLLSASIFTPILGRVGDLIGKKRTLVAVLVTVAVGCLLAALAPSIGVLIVARVVQGVGGALFPLSFGIIRDEFAASEVSGSISNLSAVIAAGGGVGIVAAGPIVTALDFRWLFWIPVAVVLVATLIAVRYVPESPNRAQGQVSWLGAVLLSAWLVALLLPLSQAGVWGWGSARVLGLFAAAVVLFALWLYAEARSRTPLIDLRVMRLPAVWTTNTAAFLFGAGMYAIWSFLPGFVQTPSSAGYGFGASVTAAGLLMLPMLVAMFLSGVLSGRLEPLLGAKTLLTAGAALGALACGFLALWHDEQWQIALVAGLFGLGIGLAFSSMANLIVGSVPADQTGAATGMNANIRTIGGSIGAAVTSVLVTGRLQPSGLPYASGYTHGFTLLAVLCLAAALAALLVPVRRTGDHARVMSGAAGAEQQAVAPGARG</sequence>
<dbReference type="Gene3D" id="1.20.1720.10">
    <property type="entry name" value="Multidrug resistance protein D"/>
    <property type="match status" value="1"/>
</dbReference>
<dbReference type="AlphaFoldDB" id="A0A1B1MLQ8"/>
<gene>
    <name evidence="5" type="ORF">SLINC_7294</name>
</gene>
<protein>
    <submittedName>
        <fullName evidence="5">Major facilitator superfamily protein</fullName>
    </submittedName>
</protein>
<proteinExistence type="predicted"/>
<dbReference type="GO" id="GO:0005886">
    <property type="term" value="C:plasma membrane"/>
    <property type="evidence" value="ECO:0007669"/>
    <property type="project" value="UniProtKB-SubCell"/>
</dbReference>
<organism evidence="5 6">
    <name type="scientific">Streptomyces lincolnensis</name>
    <dbReference type="NCBI Taxonomy" id="1915"/>
    <lineage>
        <taxon>Bacteria</taxon>
        <taxon>Bacillati</taxon>
        <taxon>Actinomycetota</taxon>
        <taxon>Actinomycetes</taxon>
        <taxon>Kitasatosporales</taxon>
        <taxon>Streptomycetaceae</taxon>
        <taxon>Streptomyces</taxon>
    </lineage>
</organism>
<dbReference type="PROSITE" id="PS50850">
    <property type="entry name" value="MFS"/>
    <property type="match status" value="1"/>
</dbReference>
<dbReference type="OrthoDB" id="4484751at2"/>
<dbReference type="RefSeq" id="WP_067443075.1">
    <property type="nucleotide sequence ID" value="NZ_CP016438.1"/>
</dbReference>
<reference evidence="5 6" key="1">
    <citation type="submission" date="2016-07" db="EMBL/GenBank/DDBJ databases">
        <title>Enhancement of antibiotic productionsby engineered nitrateutilization in actinobacteria.</title>
        <authorList>
            <person name="Meng S.C."/>
        </authorList>
    </citation>
    <scope>NUCLEOTIDE SEQUENCE [LARGE SCALE GENOMIC DNA]</scope>
    <source>
        <strain evidence="5 6">NRRL 2936</strain>
    </source>
</reference>
<keyword evidence="2" id="KW-0812">Transmembrane</keyword>
<dbReference type="GO" id="GO:0022857">
    <property type="term" value="F:transmembrane transporter activity"/>
    <property type="evidence" value="ECO:0007669"/>
    <property type="project" value="InterPro"/>
</dbReference>
<dbReference type="PATRIC" id="fig|1915.4.peg.8026"/>
<evidence type="ECO:0000256" key="4">
    <source>
        <dbReference type="ARBA" id="ARBA00023136"/>
    </source>
</evidence>
<evidence type="ECO:0000256" key="1">
    <source>
        <dbReference type="ARBA" id="ARBA00004651"/>
    </source>
</evidence>
<dbReference type="InterPro" id="IPR020846">
    <property type="entry name" value="MFS_dom"/>
</dbReference>
<dbReference type="PANTHER" id="PTHR23501:SF197">
    <property type="entry name" value="COMD"/>
    <property type="match status" value="1"/>
</dbReference>
<evidence type="ECO:0000256" key="3">
    <source>
        <dbReference type="ARBA" id="ARBA00022989"/>
    </source>
</evidence>
<evidence type="ECO:0000256" key="2">
    <source>
        <dbReference type="ARBA" id="ARBA00022692"/>
    </source>
</evidence>
<keyword evidence="6" id="KW-1185">Reference proteome</keyword>
<keyword evidence="4" id="KW-0472">Membrane</keyword>
<evidence type="ECO:0000313" key="5">
    <source>
        <dbReference type="EMBL" id="ANS69518.1"/>
    </source>
</evidence>
<evidence type="ECO:0000313" key="6">
    <source>
        <dbReference type="Proteomes" id="UP000092598"/>
    </source>
</evidence>
<dbReference type="InterPro" id="IPR011701">
    <property type="entry name" value="MFS"/>
</dbReference>
<dbReference type="Proteomes" id="UP000092598">
    <property type="component" value="Chromosome"/>
</dbReference>